<dbReference type="EMBL" id="FORI01000001">
    <property type="protein sequence ID" value="SFI42472.1"/>
    <property type="molecule type" value="Genomic_DNA"/>
</dbReference>
<name>A0A1I3I3I0_9SPIR</name>
<protein>
    <submittedName>
        <fullName evidence="1">Helix-turn-helix domain-containing protein</fullName>
    </submittedName>
</protein>
<accession>A0A1I3I3I0</accession>
<evidence type="ECO:0000313" key="1">
    <source>
        <dbReference type="EMBL" id="SFI42472.1"/>
    </source>
</evidence>
<proteinExistence type="predicted"/>
<evidence type="ECO:0000313" key="2">
    <source>
        <dbReference type="Proteomes" id="UP000182737"/>
    </source>
</evidence>
<dbReference type="Pfam" id="PF13730">
    <property type="entry name" value="HTH_36"/>
    <property type="match status" value="1"/>
</dbReference>
<organism evidence="1 2">
    <name type="scientific">Treponema bryantii</name>
    <dbReference type="NCBI Taxonomy" id="163"/>
    <lineage>
        <taxon>Bacteria</taxon>
        <taxon>Pseudomonadati</taxon>
        <taxon>Spirochaetota</taxon>
        <taxon>Spirochaetia</taxon>
        <taxon>Spirochaetales</taxon>
        <taxon>Treponemataceae</taxon>
        <taxon>Treponema</taxon>
    </lineage>
</organism>
<sequence>MEKLHEDNKSSSHFYILIPSEIITNSELTDGAKLLYGEILFLAAKNDFCFATNDYFAKLNSVSKRTVNNWLHELKRSGLICSEIIRNEFNHQVEKRKIFIKMDFSVKHQTRDSTEKTSDDEKTNLIFGKHQNVLLNENEKTELLTSFGDADFKKELESYSIWKKENDAKPRSDFESLKKWLNKKRQKGTYKTNTTAVKETGVDEVSQETLDNLPF</sequence>
<gene>
    <name evidence="1" type="ORF">SAMN04487775_101296</name>
</gene>
<dbReference type="AlphaFoldDB" id="A0A1I3I3I0"/>
<dbReference type="RefSeq" id="WP_074929886.1">
    <property type="nucleotide sequence ID" value="NZ_FORI01000001.1"/>
</dbReference>
<keyword evidence="2" id="KW-1185">Reference proteome</keyword>
<reference evidence="2" key="1">
    <citation type="submission" date="2016-10" db="EMBL/GenBank/DDBJ databases">
        <authorList>
            <person name="Varghese N."/>
            <person name="Submissions S."/>
        </authorList>
    </citation>
    <scope>NUCLEOTIDE SEQUENCE [LARGE SCALE GENOMIC DNA]</scope>
    <source>
        <strain evidence="2">XBD1002</strain>
    </source>
</reference>
<dbReference type="Proteomes" id="UP000182737">
    <property type="component" value="Unassembled WGS sequence"/>
</dbReference>